<comment type="caution">
    <text evidence="3">The sequence shown here is derived from an EMBL/GenBank/DDBJ whole genome shotgun (WGS) entry which is preliminary data.</text>
</comment>
<feature type="non-terminal residue" evidence="3">
    <location>
        <position position="1"/>
    </location>
</feature>
<evidence type="ECO:0000313" key="4">
    <source>
        <dbReference type="Proteomes" id="UP001159428"/>
    </source>
</evidence>
<dbReference type="Gene3D" id="3.30.390.150">
    <property type="match status" value="1"/>
</dbReference>
<accession>A0AAU9WYW8</accession>
<dbReference type="PROSITE" id="PS50869">
    <property type="entry name" value="BRICHOS"/>
    <property type="match status" value="1"/>
</dbReference>
<dbReference type="Proteomes" id="UP001159428">
    <property type="component" value="Unassembled WGS sequence"/>
</dbReference>
<keyword evidence="4" id="KW-1185">Reference proteome</keyword>
<feature type="non-terminal residue" evidence="3">
    <location>
        <position position="122"/>
    </location>
</feature>
<keyword evidence="1" id="KW-1015">Disulfide bond</keyword>
<evidence type="ECO:0000259" key="2">
    <source>
        <dbReference type="PROSITE" id="PS50869"/>
    </source>
</evidence>
<dbReference type="EMBL" id="CALNXJ010000024">
    <property type="protein sequence ID" value="CAH3129948.1"/>
    <property type="molecule type" value="Genomic_DNA"/>
</dbReference>
<gene>
    <name evidence="3" type="ORF">PMEA_00013744</name>
</gene>
<dbReference type="AlphaFoldDB" id="A0AAU9WYW8"/>
<dbReference type="Pfam" id="PF04089">
    <property type="entry name" value="BRICHOS"/>
    <property type="match status" value="1"/>
</dbReference>
<proteinExistence type="predicted"/>
<evidence type="ECO:0000256" key="1">
    <source>
        <dbReference type="ARBA" id="ARBA00023157"/>
    </source>
</evidence>
<feature type="domain" description="BRICHOS" evidence="2">
    <location>
        <begin position="38"/>
        <end position="121"/>
    </location>
</feature>
<reference evidence="3 4" key="1">
    <citation type="submission" date="2022-05" db="EMBL/GenBank/DDBJ databases">
        <authorList>
            <consortium name="Genoscope - CEA"/>
            <person name="William W."/>
        </authorList>
    </citation>
    <scope>NUCLEOTIDE SEQUENCE [LARGE SCALE GENOMIC DNA]</scope>
</reference>
<dbReference type="InterPro" id="IPR007084">
    <property type="entry name" value="BRICHOS_dom"/>
</dbReference>
<evidence type="ECO:0000313" key="3">
    <source>
        <dbReference type="EMBL" id="CAH3129948.1"/>
    </source>
</evidence>
<name>A0AAU9WYW8_9CNID</name>
<sequence length="122" mass="13499">SSVSKYSLELSEGRGIFKEEISIDIAKGTETFHVPKTSLNESAGNTVYDFKKQMTMIHLAAEKACYVWPDQSIKLPQPLTVEDLPTTSTEKQMKVVGLLDEGSVLSTEMEDLCANQPIYVVV</sequence>
<protein>
    <recommendedName>
        <fullName evidence="2">BRICHOS domain-containing protein</fullName>
    </recommendedName>
</protein>
<organism evidence="3 4">
    <name type="scientific">Pocillopora meandrina</name>
    <dbReference type="NCBI Taxonomy" id="46732"/>
    <lineage>
        <taxon>Eukaryota</taxon>
        <taxon>Metazoa</taxon>
        <taxon>Cnidaria</taxon>
        <taxon>Anthozoa</taxon>
        <taxon>Hexacorallia</taxon>
        <taxon>Scleractinia</taxon>
        <taxon>Astrocoeniina</taxon>
        <taxon>Pocilloporidae</taxon>
        <taxon>Pocillopora</taxon>
    </lineage>
</organism>